<dbReference type="InterPro" id="IPR007110">
    <property type="entry name" value="Ig-like_dom"/>
</dbReference>
<dbReference type="Proteomes" id="UP000639338">
    <property type="component" value="Unassembled WGS sequence"/>
</dbReference>
<sequence length="297" mass="33921">MSLGSNCRGGLFLMLTIFTIVNGNHHRHRHQDIYHQNNFINNNRSTKNLYNISLIEAKINAQLPPLRLPRLRHHHVNHWDPYFENADGQEINGSQRVALHLGSTAMLDCRVAMLADKTVMWTRQGIERPFLLTLGKDVHISNPRYSINFQYPNNWRLTIESVRRDDNGQYACQVNTHPPKTLITDVNILAPNVKIVDEFGHELRDRYYKTGSSIALICSVRSSNSIFEISHPAWSKSGFKLPKYIQIHQTNRSHDESVMELYIKSATKTDSGEYSCSIGELSTAVVHIHVLNGIVLS</sequence>
<dbReference type="Gene3D" id="2.60.40.10">
    <property type="entry name" value="Immunoglobulins"/>
    <property type="match status" value="2"/>
</dbReference>
<dbReference type="InterPro" id="IPR036179">
    <property type="entry name" value="Ig-like_dom_sf"/>
</dbReference>
<dbReference type="Pfam" id="PF07679">
    <property type="entry name" value="I-set"/>
    <property type="match status" value="1"/>
</dbReference>
<evidence type="ECO:0000313" key="3">
    <source>
        <dbReference type="EMBL" id="KAF7997953.1"/>
    </source>
</evidence>
<dbReference type="SMART" id="SM00409">
    <property type="entry name" value="IG"/>
    <property type="match status" value="2"/>
</dbReference>
<evidence type="ECO:0000256" key="1">
    <source>
        <dbReference type="SAM" id="SignalP"/>
    </source>
</evidence>
<feature type="signal peptide" evidence="1">
    <location>
        <begin position="1"/>
        <end position="23"/>
    </location>
</feature>
<organism evidence="3 4">
    <name type="scientific">Aphidius gifuensis</name>
    <name type="common">Parasitoid wasp</name>
    <dbReference type="NCBI Taxonomy" id="684658"/>
    <lineage>
        <taxon>Eukaryota</taxon>
        <taxon>Metazoa</taxon>
        <taxon>Ecdysozoa</taxon>
        <taxon>Arthropoda</taxon>
        <taxon>Hexapoda</taxon>
        <taxon>Insecta</taxon>
        <taxon>Pterygota</taxon>
        <taxon>Neoptera</taxon>
        <taxon>Endopterygota</taxon>
        <taxon>Hymenoptera</taxon>
        <taxon>Apocrita</taxon>
        <taxon>Ichneumonoidea</taxon>
        <taxon>Braconidae</taxon>
        <taxon>Aphidiinae</taxon>
        <taxon>Aphidius</taxon>
    </lineage>
</organism>
<evidence type="ECO:0000313" key="4">
    <source>
        <dbReference type="Proteomes" id="UP000639338"/>
    </source>
</evidence>
<reference evidence="3 4" key="1">
    <citation type="submission" date="2020-08" db="EMBL/GenBank/DDBJ databases">
        <title>Aphidius gifuensis genome sequencing and assembly.</title>
        <authorList>
            <person name="Du Z."/>
        </authorList>
    </citation>
    <scope>NUCLEOTIDE SEQUENCE [LARGE SCALE GENOMIC DNA]</scope>
    <source>
        <strain evidence="3">YNYX2018</strain>
        <tissue evidence="3">Adults</tissue>
    </source>
</reference>
<keyword evidence="1" id="KW-0732">Signal</keyword>
<dbReference type="InterPro" id="IPR013098">
    <property type="entry name" value="Ig_I-set"/>
</dbReference>
<dbReference type="EMBL" id="JACMRX010000001">
    <property type="protein sequence ID" value="KAF7997953.1"/>
    <property type="molecule type" value="Genomic_DNA"/>
</dbReference>
<dbReference type="GO" id="GO:0050808">
    <property type="term" value="P:synapse organization"/>
    <property type="evidence" value="ECO:0007669"/>
    <property type="project" value="TreeGrafter"/>
</dbReference>
<gene>
    <name evidence="3" type="ORF">HCN44_009351</name>
</gene>
<dbReference type="PANTHER" id="PTHR23279">
    <property type="entry name" value="DEFECTIVE PROBOSCIS EXTENSION RESPONSE DPR -RELATED"/>
    <property type="match status" value="1"/>
</dbReference>
<dbReference type="InterPro" id="IPR003598">
    <property type="entry name" value="Ig_sub2"/>
</dbReference>
<dbReference type="PROSITE" id="PS50835">
    <property type="entry name" value="IG_LIKE"/>
    <property type="match status" value="2"/>
</dbReference>
<dbReference type="AlphaFoldDB" id="A0A835CXZ9"/>
<feature type="chain" id="PRO_5032785077" description="Ig-like domain-containing protein" evidence="1">
    <location>
        <begin position="24"/>
        <end position="297"/>
    </location>
</feature>
<dbReference type="CDD" id="cd00096">
    <property type="entry name" value="Ig"/>
    <property type="match status" value="2"/>
</dbReference>
<dbReference type="SMART" id="SM00408">
    <property type="entry name" value="IGc2"/>
    <property type="match status" value="2"/>
</dbReference>
<feature type="domain" description="Ig-like" evidence="2">
    <location>
        <begin position="81"/>
        <end position="183"/>
    </location>
</feature>
<proteinExistence type="predicted"/>
<comment type="caution">
    <text evidence="3">The sequence shown here is derived from an EMBL/GenBank/DDBJ whole genome shotgun (WGS) entry which is preliminary data.</text>
</comment>
<accession>A0A835CXZ9</accession>
<dbReference type="InterPro" id="IPR037448">
    <property type="entry name" value="Zig-8"/>
</dbReference>
<dbReference type="PANTHER" id="PTHR23279:SF3">
    <property type="entry name" value="DEFECTIVE PROBOSCIS EXTENSION RESPONSE 18"/>
    <property type="match status" value="1"/>
</dbReference>
<evidence type="ECO:0000259" key="2">
    <source>
        <dbReference type="PROSITE" id="PS50835"/>
    </source>
</evidence>
<feature type="domain" description="Ig-like" evidence="2">
    <location>
        <begin position="191"/>
        <end position="286"/>
    </location>
</feature>
<dbReference type="SUPFAM" id="SSF48726">
    <property type="entry name" value="Immunoglobulin"/>
    <property type="match status" value="2"/>
</dbReference>
<keyword evidence="4" id="KW-1185">Reference proteome</keyword>
<dbReference type="InterPro" id="IPR013783">
    <property type="entry name" value="Ig-like_fold"/>
</dbReference>
<dbReference type="GO" id="GO:0032589">
    <property type="term" value="C:neuron projection membrane"/>
    <property type="evidence" value="ECO:0007669"/>
    <property type="project" value="TreeGrafter"/>
</dbReference>
<protein>
    <recommendedName>
        <fullName evidence="2">Ig-like domain-containing protein</fullName>
    </recommendedName>
</protein>
<name>A0A835CXZ9_APHGI</name>
<dbReference type="OrthoDB" id="6346662at2759"/>
<dbReference type="InterPro" id="IPR003599">
    <property type="entry name" value="Ig_sub"/>
</dbReference>